<dbReference type="Gene3D" id="3.90.1010.10">
    <property type="match status" value="1"/>
</dbReference>
<sequence length="127" mass="14008">MESGYPKEPAAESLMQDEGGRELIRLGIGVRRDIIVEAGYKTEPGLPEAMGAAMSELTALAKDKAIMAASLIKAADIARRLPADDPETPKYAAIAELMLHECLRNYSMSYNRAREERLKKRAAEKED</sequence>
<dbReference type="Pfam" id="PF01592">
    <property type="entry name" value="NifU_N"/>
    <property type="match status" value="1"/>
</dbReference>
<evidence type="ECO:0000313" key="2">
    <source>
        <dbReference type="EMBL" id="HIS98160.1"/>
    </source>
</evidence>
<feature type="domain" description="NIF system FeS cluster assembly NifU N-terminal" evidence="1">
    <location>
        <begin position="23"/>
        <end position="109"/>
    </location>
</feature>
<dbReference type="GO" id="GO:0016226">
    <property type="term" value="P:iron-sulfur cluster assembly"/>
    <property type="evidence" value="ECO:0007669"/>
    <property type="project" value="InterPro"/>
</dbReference>
<protein>
    <submittedName>
        <fullName evidence="2">Iron-sulfur cluster assembly scaffold protein</fullName>
    </submittedName>
</protein>
<comment type="caution">
    <text evidence="2">The sequence shown here is derived from an EMBL/GenBank/DDBJ whole genome shotgun (WGS) entry which is preliminary data.</text>
</comment>
<evidence type="ECO:0000313" key="3">
    <source>
        <dbReference type="Proteomes" id="UP000886876"/>
    </source>
</evidence>
<name>A0A9D1G6A5_9FIRM</name>
<dbReference type="Proteomes" id="UP000886876">
    <property type="component" value="Unassembled WGS sequence"/>
</dbReference>
<dbReference type="InterPro" id="IPR002871">
    <property type="entry name" value="NIF_FeS_clus_asmbl_NifU_N"/>
</dbReference>
<proteinExistence type="predicted"/>
<evidence type="ECO:0000259" key="1">
    <source>
        <dbReference type="Pfam" id="PF01592"/>
    </source>
</evidence>
<reference evidence="2" key="2">
    <citation type="journal article" date="2021" name="PeerJ">
        <title>Extensive microbial diversity within the chicken gut microbiome revealed by metagenomics and culture.</title>
        <authorList>
            <person name="Gilroy R."/>
            <person name="Ravi A."/>
            <person name="Getino M."/>
            <person name="Pursley I."/>
            <person name="Horton D.L."/>
            <person name="Alikhan N.F."/>
            <person name="Baker D."/>
            <person name="Gharbi K."/>
            <person name="Hall N."/>
            <person name="Watson M."/>
            <person name="Adriaenssens E.M."/>
            <person name="Foster-Nyarko E."/>
            <person name="Jarju S."/>
            <person name="Secka A."/>
            <person name="Antonio M."/>
            <person name="Oren A."/>
            <person name="Chaudhuri R.R."/>
            <person name="La Ragione R."/>
            <person name="Hildebrand F."/>
            <person name="Pallen M.J."/>
        </authorList>
    </citation>
    <scope>NUCLEOTIDE SEQUENCE</scope>
    <source>
        <strain evidence="2">ChiHecec3B27-6122</strain>
    </source>
</reference>
<gene>
    <name evidence="2" type="ORF">IAD42_09305</name>
</gene>
<dbReference type="AlphaFoldDB" id="A0A9D1G6A5"/>
<dbReference type="EMBL" id="DVJS01000232">
    <property type="protein sequence ID" value="HIS98160.1"/>
    <property type="molecule type" value="Genomic_DNA"/>
</dbReference>
<organism evidence="2 3">
    <name type="scientific">Candidatus Scatomorpha pullistercoris</name>
    <dbReference type="NCBI Taxonomy" id="2840929"/>
    <lineage>
        <taxon>Bacteria</taxon>
        <taxon>Bacillati</taxon>
        <taxon>Bacillota</taxon>
        <taxon>Clostridia</taxon>
        <taxon>Eubacteriales</taxon>
        <taxon>Candidatus Scatomorpha</taxon>
    </lineage>
</organism>
<reference evidence="2" key="1">
    <citation type="submission" date="2020-10" db="EMBL/GenBank/DDBJ databases">
        <authorList>
            <person name="Gilroy R."/>
        </authorList>
    </citation>
    <scope>NUCLEOTIDE SEQUENCE</scope>
    <source>
        <strain evidence="2">ChiHecec3B27-6122</strain>
    </source>
</reference>
<accession>A0A9D1G6A5</accession>
<dbReference type="GO" id="GO:0051536">
    <property type="term" value="F:iron-sulfur cluster binding"/>
    <property type="evidence" value="ECO:0007669"/>
    <property type="project" value="InterPro"/>
</dbReference>
<dbReference type="GO" id="GO:0005506">
    <property type="term" value="F:iron ion binding"/>
    <property type="evidence" value="ECO:0007669"/>
    <property type="project" value="InterPro"/>
</dbReference>